<proteinExistence type="predicted"/>
<evidence type="ECO:0000313" key="14">
    <source>
        <dbReference type="Proteomes" id="UP001056756"/>
    </source>
</evidence>
<dbReference type="PROSITE" id="PS00372">
    <property type="entry name" value="PTS_EIIA_TYPE_2_HIS"/>
    <property type="match status" value="1"/>
</dbReference>
<evidence type="ECO:0000256" key="7">
    <source>
        <dbReference type="ARBA" id="ARBA00022683"/>
    </source>
</evidence>
<evidence type="ECO:0000256" key="11">
    <source>
        <dbReference type="ARBA" id="ARBA00030962"/>
    </source>
</evidence>
<dbReference type="PROSITE" id="PS51094">
    <property type="entry name" value="PTS_EIIA_TYPE_2"/>
    <property type="match status" value="1"/>
</dbReference>
<keyword evidence="5 13" id="KW-0762">Sugar transport</keyword>
<evidence type="ECO:0000256" key="6">
    <source>
        <dbReference type="ARBA" id="ARBA00022679"/>
    </source>
</evidence>
<dbReference type="CDD" id="cd00211">
    <property type="entry name" value="PTS_IIA_fru"/>
    <property type="match status" value="1"/>
</dbReference>
<dbReference type="InterPro" id="IPR002178">
    <property type="entry name" value="PTS_EIIA_type-2_dom"/>
</dbReference>
<dbReference type="Pfam" id="PF00359">
    <property type="entry name" value="PTS_EIIA_2"/>
    <property type="match status" value="1"/>
</dbReference>
<dbReference type="InterPro" id="IPR050893">
    <property type="entry name" value="Sugar_PTS"/>
</dbReference>
<dbReference type="PANTHER" id="PTHR30181:SF2">
    <property type="entry name" value="PTS SYSTEM MANNITOL-SPECIFIC EIICBA COMPONENT"/>
    <property type="match status" value="1"/>
</dbReference>
<evidence type="ECO:0000256" key="9">
    <source>
        <dbReference type="ARBA" id="ARBA00029908"/>
    </source>
</evidence>
<evidence type="ECO:0000256" key="4">
    <source>
        <dbReference type="ARBA" id="ARBA00022553"/>
    </source>
</evidence>
<dbReference type="GO" id="GO:0009401">
    <property type="term" value="P:phosphoenolpyruvate-dependent sugar phosphotransferase system"/>
    <property type="evidence" value="ECO:0007669"/>
    <property type="project" value="UniProtKB-KW"/>
</dbReference>
<comment type="function">
    <text evidence="1">The phosphoenolpyruvate-dependent sugar phosphotransferase system (sugar PTS), a major carbohydrate active transport system, catalyzes the phosphorylation of incoming sugar substrates concomitantly with their translocation across the cell membrane. The enzyme II CmtAB PTS system is involved in D-mannitol transport.</text>
</comment>
<keyword evidence="4" id="KW-0597">Phosphoprotein</keyword>
<accession>A0A9J6ZG55</accession>
<evidence type="ECO:0000259" key="12">
    <source>
        <dbReference type="PROSITE" id="PS51094"/>
    </source>
</evidence>
<dbReference type="InterPro" id="IPR016152">
    <property type="entry name" value="PTrfase/Anion_transptr"/>
</dbReference>
<dbReference type="GO" id="GO:0005886">
    <property type="term" value="C:plasma membrane"/>
    <property type="evidence" value="ECO:0007669"/>
    <property type="project" value="TreeGrafter"/>
</dbReference>
<organism evidence="13 14">
    <name type="scientific">Candidatus Pristimantibacillus lignocellulolyticus</name>
    <dbReference type="NCBI Taxonomy" id="2994561"/>
    <lineage>
        <taxon>Bacteria</taxon>
        <taxon>Bacillati</taxon>
        <taxon>Bacillota</taxon>
        <taxon>Bacilli</taxon>
        <taxon>Bacillales</taxon>
        <taxon>Paenibacillaceae</taxon>
        <taxon>Candidatus Pristimantibacillus</taxon>
    </lineage>
</organism>
<dbReference type="PANTHER" id="PTHR30181">
    <property type="entry name" value="MANNITOL PERMEASE IIC COMPONENT"/>
    <property type="match status" value="1"/>
</dbReference>
<evidence type="ECO:0000256" key="2">
    <source>
        <dbReference type="ARBA" id="ARBA00014783"/>
    </source>
</evidence>
<keyword evidence="7" id="KW-0598">Phosphotransferase system</keyword>
<dbReference type="GO" id="GO:0090563">
    <property type="term" value="F:protein-phosphocysteine-sugar phosphotransferase activity"/>
    <property type="evidence" value="ECO:0007669"/>
    <property type="project" value="TreeGrafter"/>
</dbReference>
<evidence type="ECO:0000256" key="10">
    <source>
        <dbReference type="ARBA" id="ARBA00030956"/>
    </source>
</evidence>
<feature type="domain" description="PTS EIIA type-2" evidence="12">
    <location>
        <begin position="2"/>
        <end position="142"/>
    </location>
</feature>
<dbReference type="AlphaFoldDB" id="A0A9J6ZG55"/>
<keyword evidence="3" id="KW-0813">Transport</keyword>
<dbReference type="KEGG" id="plig:NAG76_00300"/>
<dbReference type="Gene3D" id="3.40.930.10">
    <property type="entry name" value="Mannitol-specific EII, Chain A"/>
    <property type="match status" value="1"/>
</dbReference>
<reference evidence="13" key="1">
    <citation type="submission" date="2022-05" db="EMBL/GenBank/DDBJ databases">
        <title>Novel bacterial taxa in a minimal lignocellulolytic consortium and its capacity to transform plastics disclosed by genome-resolved metagenomics.</title>
        <authorList>
            <person name="Rodriguez C.A.D."/>
            <person name="Diaz-Garcia L."/>
            <person name="Herrera K."/>
            <person name="Tarazona N.A."/>
            <person name="Sproer C."/>
            <person name="Overmann J."/>
            <person name="Jimenez D.J."/>
        </authorList>
    </citation>
    <scope>NUCLEOTIDE SEQUENCE</scope>
    <source>
        <strain evidence="13">MAG5</strain>
    </source>
</reference>
<keyword evidence="8" id="KW-0418">Kinase</keyword>
<sequence>MSILSVEKIKVHAPIKTKEEAIKLVGQMLVDAGHVPANYIDKMLEREQLVSTDLGGGLAMPHGTNEAKSLIVSTGISILTVPEGIDFGGDEPARLIIGLAAIGDDHMDVLTNVAMLVSDEEEFEKIITSADPNELLEIFNGGL</sequence>
<evidence type="ECO:0000256" key="3">
    <source>
        <dbReference type="ARBA" id="ARBA00022448"/>
    </source>
</evidence>
<name>A0A9J6ZG55_9BACL</name>
<evidence type="ECO:0000256" key="5">
    <source>
        <dbReference type="ARBA" id="ARBA00022597"/>
    </source>
</evidence>
<dbReference type="EMBL" id="CP097899">
    <property type="protein sequence ID" value="URN94737.1"/>
    <property type="molecule type" value="Genomic_DNA"/>
</dbReference>
<dbReference type="SUPFAM" id="SSF55804">
    <property type="entry name" value="Phoshotransferase/anion transport protein"/>
    <property type="match status" value="1"/>
</dbReference>
<dbReference type="GO" id="GO:0016301">
    <property type="term" value="F:kinase activity"/>
    <property type="evidence" value="ECO:0007669"/>
    <property type="project" value="UniProtKB-KW"/>
</dbReference>
<evidence type="ECO:0000313" key="13">
    <source>
        <dbReference type="EMBL" id="URN94737.1"/>
    </source>
</evidence>
<protein>
    <recommendedName>
        <fullName evidence="2">Mannitol-specific phosphotransferase enzyme IIA component</fullName>
    </recommendedName>
    <alternativeName>
        <fullName evidence="10">EIIA</fullName>
    </alternativeName>
    <alternativeName>
        <fullName evidence="11">EIII</fullName>
    </alternativeName>
    <alternativeName>
        <fullName evidence="9">PTS system mannitol-specific EIIA component</fullName>
    </alternativeName>
</protein>
<dbReference type="Proteomes" id="UP001056756">
    <property type="component" value="Chromosome"/>
</dbReference>
<gene>
    <name evidence="13" type="ORF">NAG76_00300</name>
</gene>
<keyword evidence="6" id="KW-0808">Transferase</keyword>
<evidence type="ECO:0000256" key="8">
    <source>
        <dbReference type="ARBA" id="ARBA00022777"/>
    </source>
</evidence>
<evidence type="ECO:0000256" key="1">
    <source>
        <dbReference type="ARBA" id="ARBA00002434"/>
    </source>
</evidence>